<dbReference type="Proteomes" id="UP001302443">
    <property type="component" value="Chromosome"/>
</dbReference>
<organism evidence="2 3">
    <name type="scientific">Providencia zhijiangensis</name>
    <dbReference type="NCBI Taxonomy" id="3053982"/>
    <lineage>
        <taxon>Bacteria</taxon>
        <taxon>Pseudomonadati</taxon>
        <taxon>Pseudomonadota</taxon>
        <taxon>Gammaproteobacteria</taxon>
        <taxon>Enterobacterales</taxon>
        <taxon>Morganellaceae</taxon>
        <taxon>Providencia</taxon>
    </lineage>
</organism>
<dbReference type="SUPFAM" id="SSF54909">
    <property type="entry name" value="Dimeric alpha+beta barrel"/>
    <property type="match status" value="1"/>
</dbReference>
<dbReference type="Gene3D" id="3.30.70.100">
    <property type="match status" value="1"/>
</dbReference>
<reference evidence="2 3" key="1">
    <citation type="submission" date="2023-09" db="EMBL/GenBank/DDBJ databases">
        <title>Genomic Revisitation and Reclassification of the Genus Providencia.</title>
        <authorList>
            <person name="Dong X."/>
        </authorList>
    </citation>
    <scope>NUCLEOTIDE SEQUENCE [LARGE SCALE GENOMIC DNA]</scope>
    <source>
        <strain evidence="2 3">D4759</strain>
    </source>
</reference>
<dbReference type="Pfam" id="PF03992">
    <property type="entry name" value="ABM"/>
    <property type="match status" value="1"/>
</dbReference>
<name>A0ABZ0N736_9GAMM</name>
<evidence type="ECO:0000313" key="3">
    <source>
        <dbReference type="Proteomes" id="UP001302443"/>
    </source>
</evidence>
<dbReference type="InterPro" id="IPR011008">
    <property type="entry name" value="Dimeric_a/b-barrel"/>
</dbReference>
<proteinExistence type="predicted"/>
<dbReference type="GO" id="GO:0004497">
    <property type="term" value="F:monooxygenase activity"/>
    <property type="evidence" value="ECO:0007669"/>
    <property type="project" value="UniProtKB-KW"/>
</dbReference>
<protein>
    <submittedName>
        <fullName evidence="2">Antibiotic biosynthesis monooxygenase</fullName>
    </submittedName>
</protein>
<accession>A0ABZ0N736</accession>
<keyword evidence="2" id="KW-0503">Monooxygenase</keyword>
<dbReference type="RefSeq" id="WP_286270742.1">
    <property type="nucleotide sequence ID" value="NZ_CP135990.1"/>
</dbReference>
<evidence type="ECO:0000259" key="1">
    <source>
        <dbReference type="Pfam" id="PF03992"/>
    </source>
</evidence>
<evidence type="ECO:0000313" key="2">
    <source>
        <dbReference type="EMBL" id="WPA93785.1"/>
    </source>
</evidence>
<dbReference type="InterPro" id="IPR007138">
    <property type="entry name" value="ABM_dom"/>
</dbReference>
<gene>
    <name evidence="2" type="ORF">QS795_008500</name>
</gene>
<dbReference type="EMBL" id="CP135990">
    <property type="protein sequence ID" value="WPA93785.1"/>
    <property type="molecule type" value="Genomic_DNA"/>
</dbReference>
<sequence>MIAVIFEARIAPNKQERYLSLAEKLKPLLSDIEGFISIERFQSLSNEGKMICNPIACNKFELICIEYEPAFLVGQDFYYFIMTCKS</sequence>
<keyword evidence="3" id="KW-1185">Reference proteome</keyword>
<keyword evidence="2" id="KW-0560">Oxidoreductase</keyword>
<feature type="domain" description="ABM" evidence="1">
    <location>
        <begin position="1"/>
        <end position="50"/>
    </location>
</feature>